<evidence type="ECO:0000256" key="1">
    <source>
        <dbReference type="ARBA" id="ARBA00022723"/>
    </source>
</evidence>
<dbReference type="Gene3D" id="1.20.5.4770">
    <property type="match status" value="1"/>
</dbReference>
<accession>A0A077ZN15</accession>
<evidence type="ECO:0000313" key="6">
    <source>
        <dbReference type="EMBL" id="CDW71362.1"/>
    </source>
</evidence>
<evidence type="ECO:0000259" key="5">
    <source>
        <dbReference type="PROSITE" id="PS51039"/>
    </source>
</evidence>
<keyword evidence="3" id="KW-0862">Zinc</keyword>
<dbReference type="FunCoup" id="A0A077ZN15">
    <property type="interactions" value="113"/>
</dbReference>
<evidence type="ECO:0000256" key="2">
    <source>
        <dbReference type="ARBA" id="ARBA00022771"/>
    </source>
</evidence>
<keyword evidence="2 4" id="KW-0863">Zinc-finger</keyword>
<evidence type="ECO:0000256" key="4">
    <source>
        <dbReference type="PROSITE-ProRule" id="PRU00449"/>
    </source>
</evidence>
<dbReference type="PROSITE" id="PS51039">
    <property type="entry name" value="ZF_AN1"/>
    <property type="match status" value="1"/>
</dbReference>
<evidence type="ECO:0000256" key="3">
    <source>
        <dbReference type="ARBA" id="ARBA00022833"/>
    </source>
</evidence>
<dbReference type="Proteomes" id="UP000039865">
    <property type="component" value="Unassembled WGS sequence"/>
</dbReference>
<evidence type="ECO:0000313" key="7">
    <source>
        <dbReference type="Proteomes" id="UP000039865"/>
    </source>
</evidence>
<feature type="domain" description="AN1-type" evidence="5">
    <location>
        <begin position="113"/>
        <end position="159"/>
    </location>
</feature>
<dbReference type="SUPFAM" id="SSF118310">
    <property type="entry name" value="AN1-like Zinc finger"/>
    <property type="match status" value="1"/>
</dbReference>
<dbReference type="AlphaFoldDB" id="A0A077ZN15"/>
<dbReference type="PANTHER" id="PTHR10634">
    <property type="entry name" value="AN1-TYPE ZINC FINGER PROTEIN"/>
    <property type="match status" value="1"/>
</dbReference>
<dbReference type="OrthoDB" id="296554at2759"/>
<dbReference type="InterPro" id="IPR050652">
    <property type="entry name" value="AN1_A20_ZnFinger"/>
</dbReference>
<dbReference type="InterPro" id="IPR000058">
    <property type="entry name" value="Znf_AN1"/>
</dbReference>
<dbReference type="InParanoid" id="A0A077ZN15"/>
<dbReference type="InterPro" id="IPR035896">
    <property type="entry name" value="AN1-like_Znf"/>
</dbReference>
<name>A0A077ZN15_STYLE</name>
<gene>
    <name evidence="6" type="primary">Contig16914.g18017</name>
    <name evidence="6" type="ORF">STYLEM_305</name>
</gene>
<dbReference type="Gene3D" id="4.10.1110.10">
    <property type="entry name" value="AN1-like Zinc finger"/>
    <property type="match status" value="1"/>
</dbReference>
<dbReference type="SMART" id="SM00154">
    <property type="entry name" value="ZnF_AN1"/>
    <property type="match status" value="1"/>
</dbReference>
<sequence length="178" mass="20276">MESKNNNNGSVLCGNCKTFFGNHDTNFMCSKCFKESQKQEQQNQSAEKKVQEAAAFALNQSQPTNLIEPILIAQQKVEITAFQEEVKQAANEDQVMQDLSQSNQPAVETKQVQTNKNLCWSCKRKVGLLGFACKCDYVFCGKHRYAEEHACEFDYKQRQQEKLAKENPLVKNGKIQKI</sequence>
<keyword evidence="7" id="KW-1185">Reference proteome</keyword>
<dbReference type="OMA" id="YCAMHRY"/>
<keyword evidence="1" id="KW-0479">Metal-binding</keyword>
<organism evidence="6 7">
    <name type="scientific">Stylonychia lemnae</name>
    <name type="common">Ciliate</name>
    <dbReference type="NCBI Taxonomy" id="5949"/>
    <lineage>
        <taxon>Eukaryota</taxon>
        <taxon>Sar</taxon>
        <taxon>Alveolata</taxon>
        <taxon>Ciliophora</taxon>
        <taxon>Intramacronucleata</taxon>
        <taxon>Spirotrichea</taxon>
        <taxon>Stichotrichia</taxon>
        <taxon>Sporadotrichida</taxon>
        <taxon>Oxytrichidae</taxon>
        <taxon>Stylonychinae</taxon>
        <taxon>Stylonychia</taxon>
    </lineage>
</organism>
<reference evidence="6 7" key="1">
    <citation type="submission" date="2014-06" db="EMBL/GenBank/DDBJ databases">
        <authorList>
            <person name="Swart Estienne"/>
        </authorList>
    </citation>
    <scope>NUCLEOTIDE SEQUENCE [LARGE SCALE GENOMIC DNA]</scope>
    <source>
        <strain evidence="6 7">130c</strain>
    </source>
</reference>
<dbReference type="Pfam" id="PF01428">
    <property type="entry name" value="zf-AN1"/>
    <property type="match status" value="1"/>
</dbReference>
<proteinExistence type="predicted"/>
<dbReference type="GO" id="GO:0008270">
    <property type="term" value="F:zinc ion binding"/>
    <property type="evidence" value="ECO:0007669"/>
    <property type="project" value="UniProtKB-KW"/>
</dbReference>
<dbReference type="SUPFAM" id="SSF57716">
    <property type="entry name" value="Glucocorticoid receptor-like (DNA-binding domain)"/>
    <property type="match status" value="1"/>
</dbReference>
<dbReference type="EMBL" id="CCKQ01000302">
    <property type="protein sequence ID" value="CDW71362.1"/>
    <property type="molecule type" value="Genomic_DNA"/>
</dbReference>
<protein>
    <submittedName>
        <fullName evidence="6">Zinc finger protein</fullName>
    </submittedName>
</protein>